<proteinExistence type="predicted"/>
<keyword evidence="3" id="KW-1185">Reference proteome</keyword>
<organism evidence="2 3">
    <name type="scientific">Mycena maculata</name>
    <dbReference type="NCBI Taxonomy" id="230809"/>
    <lineage>
        <taxon>Eukaryota</taxon>
        <taxon>Fungi</taxon>
        <taxon>Dikarya</taxon>
        <taxon>Basidiomycota</taxon>
        <taxon>Agaricomycotina</taxon>
        <taxon>Agaricomycetes</taxon>
        <taxon>Agaricomycetidae</taxon>
        <taxon>Agaricales</taxon>
        <taxon>Marasmiineae</taxon>
        <taxon>Mycenaceae</taxon>
        <taxon>Mycena</taxon>
    </lineage>
</organism>
<gene>
    <name evidence="2" type="ORF">DFH07DRAFT_835917</name>
</gene>
<feature type="region of interest" description="Disordered" evidence="1">
    <location>
        <begin position="1"/>
        <end position="41"/>
    </location>
</feature>
<sequence>MDWIKDKPSTRKSPLRRSPRKHGSEEPKKATKKAKAAVEPDLGTIPWASNEGALIWLLLDQLQVPDNRLVLFGKKPGTTENTKGDSKIIVYKRIGEVILPELYKTSPNTLGKRVKAKAEDLVKSYKTHAKKLQVTGGGLQNDQDEDNDGDNVHEFLECYISPEGPDHDTSERAKNLWGISQLVVPPCPL</sequence>
<evidence type="ECO:0000256" key="1">
    <source>
        <dbReference type="SAM" id="MobiDB-lite"/>
    </source>
</evidence>
<accession>A0AAD7IJR3</accession>
<comment type="caution">
    <text evidence="2">The sequence shown here is derived from an EMBL/GenBank/DDBJ whole genome shotgun (WGS) entry which is preliminary data.</text>
</comment>
<evidence type="ECO:0000313" key="2">
    <source>
        <dbReference type="EMBL" id="KAJ7742954.1"/>
    </source>
</evidence>
<dbReference type="Proteomes" id="UP001215280">
    <property type="component" value="Unassembled WGS sequence"/>
</dbReference>
<reference evidence="2" key="1">
    <citation type="submission" date="2023-03" db="EMBL/GenBank/DDBJ databases">
        <title>Massive genome expansion in bonnet fungi (Mycena s.s.) driven by repeated elements and novel gene families across ecological guilds.</title>
        <authorList>
            <consortium name="Lawrence Berkeley National Laboratory"/>
            <person name="Harder C.B."/>
            <person name="Miyauchi S."/>
            <person name="Viragh M."/>
            <person name="Kuo A."/>
            <person name="Thoen E."/>
            <person name="Andreopoulos B."/>
            <person name="Lu D."/>
            <person name="Skrede I."/>
            <person name="Drula E."/>
            <person name="Henrissat B."/>
            <person name="Morin E."/>
            <person name="Kohler A."/>
            <person name="Barry K."/>
            <person name="LaButti K."/>
            <person name="Morin E."/>
            <person name="Salamov A."/>
            <person name="Lipzen A."/>
            <person name="Mereny Z."/>
            <person name="Hegedus B."/>
            <person name="Baldrian P."/>
            <person name="Stursova M."/>
            <person name="Weitz H."/>
            <person name="Taylor A."/>
            <person name="Grigoriev I.V."/>
            <person name="Nagy L.G."/>
            <person name="Martin F."/>
            <person name="Kauserud H."/>
        </authorList>
    </citation>
    <scope>NUCLEOTIDE SEQUENCE</scope>
    <source>
        <strain evidence="2">CBHHK188m</strain>
    </source>
</reference>
<evidence type="ECO:0000313" key="3">
    <source>
        <dbReference type="Proteomes" id="UP001215280"/>
    </source>
</evidence>
<name>A0AAD7IJR3_9AGAR</name>
<dbReference type="EMBL" id="JARJLG010000115">
    <property type="protein sequence ID" value="KAJ7742954.1"/>
    <property type="molecule type" value="Genomic_DNA"/>
</dbReference>
<dbReference type="AlphaFoldDB" id="A0AAD7IJR3"/>
<protein>
    <submittedName>
        <fullName evidence="2">Uncharacterized protein</fullName>
    </submittedName>
</protein>